<feature type="domain" description="Protein kinase" evidence="3">
    <location>
        <begin position="1"/>
        <end position="316"/>
    </location>
</feature>
<feature type="region of interest" description="Disordered" evidence="2">
    <location>
        <begin position="571"/>
        <end position="600"/>
    </location>
</feature>
<dbReference type="Gene3D" id="1.25.10.10">
    <property type="entry name" value="Leucine-rich Repeat Variant"/>
    <property type="match status" value="1"/>
</dbReference>
<evidence type="ECO:0000259" key="3">
    <source>
        <dbReference type="PROSITE" id="PS50011"/>
    </source>
</evidence>
<dbReference type="AlphaFoldDB" id="A0AAD2CTJ9"/>
<dbReference type="Gene3D" id="1.10.510.10">
    <property type="entry name" value="Transferase(Phosphotransferase) domain 1"/>
    <property type="match status" value="1"/>
</dbReference>
<dbReference type="PROSITE" id="PS50077">
    <property type="entry name" value="HEAT_REPEAT"/>
    <property type="match status" value="1"/>
</dbReference>
<protein>
    <recommendedName>
        <fullName evidence="3">Protein kinase domain-containing protein</fullName>
    </recommendedName>
</protein>
<evidence type="ECO:0000256" key="1">
    <source>
        <dbReference type="PROSITE-ProRule" id="PRU00103"/>
    </source>
</evidence>
<evidence type="ECO:0000256" key="2">
    <source>
        <dbReference type="SAM" id="MobiDB-lite"/>
    </source>
</evidence>
<dbReference type="GO" id="GO:0004672">
    <property type="term" value="F:protein kinase activity"/>
    <property type="evidence" value="ECO:0007669"/>
    <property type="project" value="InterPro"/>
</dbReference>
<feature type="compositionally biased region" description="Low complexity" evidence="2">
    <location>
        <begin position="571"/>
        <end position="585"/>
    </location>
</feature>
<dbReference type="Proteomes" id="UP001295423">
    <property type="component" value="Unassembled WGS sequence"/>
</dbReference>
<dbReference type="GO" id="GO:0005524">
    <property type="term" value="F:ATP binding"/>
    <property type="evidence" value="ECO:0007669"/>
    <property type="project" value="InterPro"/>
</dbReference>
<dbReference type="Gene3D" id="3.30.200.20">
    <property type="entry name" value="Phosphorylase Kinase, domain 1"/>
    <property type="match status" value="1"/>
</dbReference>
<dbReference type="SUPFAM" id="SSF56112">
    <property type="entry name" value="Protein kinase-like (PK-like)"/>
    <property type="match status" value="1"/>
</dbReference>
<dbReference type="PANTHER" id="PTHR12984">
    <property type="entry name" value="SCY1-RELATED S/T PROTEIN KINASE-LIKE"/>
    <property type="match status" value="1"/>
</dbReference>
<dbReference type="InterPro" id="IPR021133">
    <property type="entry name" value="HEAT_type_2"/>
</dbReference>
<name>A0AAD2CTJ9_9STRA</name>
<evidence type="ECO:0000313" key="5">
    <source>
        <dbReference type="Proteomes" id="UP001295423"/>
    </source>
</evidence>
<sequence length="766" mass="84122">MGNSASALPYSIEAQIGAPHDHNGWALHTGKSTDGQETEVTIFVGKKPEMAKSPISPRFPNQTQLVPALHHFRQCKKLRHPHILKVYATLDTDNPSEDGAAGSAAPSNKAQTGDLMIVTEPCVSLDTWLLTQPSPEQLAWGLECLIRGMHFMHASANLSHGNMSPSSFYVTKSGDVKLWNFNLISQIGPNLGPDNHFRQWEQACTQDAYRSPERVERKYDQISNHGVHAMDSYGLGILIDHWFQGRIPPKLQKAAQRLQTPNIKMRPRLQPLLKCPIFDTPYQKLQLTLEDLVVQPVEQKIALWQNFGRSIENGQIPRDVSLYKVLPMIQSAILTICTNDAMLTQDLYRREVLAMMQPLFFVVENYLEEGRVSKELGPLVALLFKVKDRGVRGALLSKVEFMSQHLEKNSLNVHVFEPLCTGFNDSSPALRELTLKATLGLVPSLNEPNLEKLTRYLVRLQGDSETSIRTNAVIFVSKIAPKMSQVSREKHLLPAYVRSMKDPFPPARLAALQALAQSKQVFSPQDIATKVLPCVMPILLDPITDVRNEAFTVVNMYMGVLQEESMKIAQRQRQELAQQQQQQGSAPPPPMSAPVAPAPKSGGYMLGGLTSWMSSTTTPATSAPANTSTPLVQAPASAPVMPVPMAAAPMAAPQQQFAAVALTADDDGWGEESGWGDDDDDDNVDLAFSNIGSTSTPVSKPKPQQFSTPEQFDDDPFAALGAKPSGATKLSFNKPKSGGALKLTKAAQPTKLSLDNDDMADGWDDF</sequence>
<feature type="compositionally biased region" description="Polar residues" evidence="2">
    <location>
        <begin position="690"/>
        <end position="710"/>
    </location>
</feature>
<feature type="compositionally biased region" description="Acidic residues" evidence="2">
    <location>
        <begin position="755"/>
        <end position="766"/>
    </location>
</feature>
<dbReference type="EMBL" id="CAKOGP040001446">
    <property type="protein sequence ID" value="CAJ1945618.1"/>
    <property type="molecule type" value="Genomic_DNA"/>
</dbReference>
<comment type="caution">
    <text evidence="4">The sequence shown here is derived from an EMBL/GenBank/DDBJ whole genome shotgun (WGS) entry which is preliminary data.</text>
</comment>
<dbReference type="PANTHER" id="PTHR12984:SF3">
    <property type="entry name" value="N-TERMINAL KINASE-LIKE PROTEIN"/>
    <property type="match status" value="1"/>
</dbReference>
<keyword evidence="5" id="KW-1185">Reference proteome</keyword>
<dbReference type="PROSITE" id="PS50011">
    <property type="entry name" value="PROTEIN_KINASE_DOM"/>
    <property type="match status" value="1"/>
</dbReference>
<dbReference type="InterPro" id="IPR016024">
    <property type="entry name" value="ARM-type_fold"/>
</dbReference>
<gene>
    <name evidence="4" type="ORF">CYCCA115_LOCUS9762</name>
</gene>
<evidence type="ECO:0000313" key="4">
    <source>
        <dbReference type="EMBL" id="CAJ1945618.1"/>
    </source>
</evidence>
<dbReference type="InterPro" id="IPR011989">
    <property type="entry name" value="ARM-like"/>
</dbReference>
<dbReference type="SUPFAM" id="SSF48371">
    <property type="entry name" value="ARM repeat"/>
    <property type="match status" value="1"/>
</dbReference>
<feature type="repeat" description="HEAT" evidence="1">
    <location>
        <begin position="492"/>
        <end position="530"/>
    </location>
</feature>
<organism evidence="4 5">
    <name type="scientific">Cylindrotheca closterium</name>
    <dbReference type="NCBI Taxonomy" id="2856"/>
    <lineage>
        <taxon>Eukaryota</taxon>
        <taxon>Sar</taxon>
        <taxon>Stramenopiles</taxon>
        <taxon>Ochrophyta</taxon>
        <taxon>Bacillariophyta</taxon>
        <taxon>Bacillariophyceae</taxon>
        <taxon>Bacillariophycidae</taxon>
        <taxon>Bacillariales</taxon>
        <taxon>Bacillariaceae</taxon>
        <taxon>Cylindrotheca</taxon>
    </lineage>
</organism>
<feature type="region of interest" description="Disordered" evidence="2">
    <location>
        <begin position="690"/>
        <end position="766"/>
    </location>
</feature>
<reference evidence="4" key="1">
    <citation type="submission" date="2023-08" db="EMBL/GenBank/DDBJ databases">
        <authorList>
            <person name="Audoor S."/>
            <person name="Bilcke G."/>
        </authorList>
    </citation>
    <scope>NUCLEOTIDE SEQUENCE</scope>
</reference>
<dbReference type="InterPro" id="IPR051177">
    <property type="entry name" value="CIK-Related_Protein"/>
</dbReference>
<accession>A0AAD2CTJ9</accession>
<dbReference type="InterPro" id="IPR011009">
    <property type="entry name" value="Kinase-like_dom_sf"/>
</dbReference>
<dbReference type="InterPro" id="IPR000719">
    <property type="entry name" value="Prot_kinase_dom"/>
</dbReference>
<proteinExistence type="predicted"/>